<reference evidence="2 3" key="1">
    <citation type="submission" date="2018-09" db="EMBL/GenBank/DDBJ databases">
        <authorList>
            <person name="Zhu H."/>
        </authorList>
    </citation>
    <scope>NUCLEOTIDE SEQUENCE [LARGE SCALE GENOMIC DNA]</scope>
    <source>
        <strain evidence="2 3">K2W22B-5</strain>
    </source>
</reference>
<evidence type="ECO:0000256" key="1">
    <source>
        <dbReference type="SAM" id="Phobius"/>
    </source>
</evidence>
<keyword evidence="1" id="KW-1133">Transmembrane helix</keyword>
<keyword evidence="1" id="KW-0472">Membrane</keyword>
<protein>
    <submittedName>
        <fullName evidence="2">Uncharacterized protein</fullName>
    </submittedName>
</protein>
<gene>
    <name evidence="2" type="ORF">D3877_26740</name>
</gene>
<proteinExistence type="predicted"/>
<evidence type="ECO:0000313" key="3">
    <source>
        <dbReference type="Proteomes" id="UP000283458"/>
    </source>
</evidence>
<keyword evidence="1" id="KW-0812">Transmembrane</keyword>
<dbReference type="RefSeq" id="WP_119833838.1">
    <property type="nucleotide sequence ID" value="NZ_QYUL01000005.1"/>
</dbReference>
<sequence length="78" mass="8518">MTEAIPAAAFAATHAPPVLMGVLTAQPLACAIIAFFLLCALLTAALRLADWVEPPEPRKRRAQLDGARPKLWRFRRPA</sequence>
<organism evidence="2 3">
    <name type="scientific">Azospirillum cavernae</name>
    <dbReference type="NCBI Taxonomy" id="2320860"/>
    <lineage>
        <taxon>Bacteria</taxon>
        <taxon>Pseudomonadati</taxon>
        <taxon>Pseudomonadota</taxon>
        <taxon>Alphaproteobacteria</taxon>
        <taxon>Rhodospirillales</taxon>
        <taxon>Azospirillaceae</taxon>
        <taxon>Azospirillum</taxon>
    </lineage>
</organism>
<feature type="transmembrane region" description="Helical" evidence="1">
    <location>
        <begin position="25"/>
        <end position="49"/>
    </location>
</feature>
<keyword evidence="3" id="KW-1185">Reference proteome</keyword>
<name>A0A418VMI6_9PROT</name>
<accession>A0A418VMI6</accession>
<dbReference type="AlphaFoldDB" id="A0A418VMI6"/>
<comment type="caution">
    <text evidence="2">The sequence shown here is derived from an EMBL/GenBank/DDBJ whole genome shotgun (WGS) entry which is preliminary data.</text>
</comment>
<dbReference type="EMBL" id="QYUL01000005">
    <property type="protein sequence ID" value="RJF77396.1"/>
    <property type="molecule type" value="Genomic_DNA"/>
</dbReference>
<evidence type="ECO:0000313" key="2">
    <source>
        <dbReference type="EMBL" id="RJF77396.1"/>
    </source>
</evidence>
<dbReference type="Proteomes" id="UP000283458">
    <property type="component" value="Unassembled WGS sequence"/>
</dbReference>